<keyword evidence="5 8" id="KW-1133">Transmembrane helix</keyword>
<dbReference type="PATRIC" id="fig|452652.3.peg.496"/>
<dbReference type="STRING" id="452652.KSE_04970"/>
<evidence type="ECO:0000256" key="4">
    <source>
        <dbReference type="ARBA" id="ARBA00022840"/>
    </source>
</evidence>
<reference evidence="10 11" key="1">
    <citation type="journal article" date="2010" name="DNA Res.">
        <title>Genome sequence of Kitasatospora setae NBRC 14216T: an evolutionary snapshot of the family Streptomycetaceae.</title>
        <authorList>
            <person name="Ichikawa N."/>
            <person name="Oguchi A."/>
            <person name="Ikeda H."/>
            <person name="Ishikawa J."/>
            <person name="Kitani S."/>
            <person name="Watanabe Y."/>
            <person name="Nakamura S."/>
            <person name="Katano Y."/>
            <person name="Kishi E."/>
            <person name="Sasagawa M."/>
            <person name="Ankai A."/>
            <person name="Fukui S."/>
            <person name="Hashimoto Y."/>
            <person name="Kamata S."/>
            <person name="Otoguro M."/>
            <person name="Tanikawa S."/>
            <person name="Nihira T."/>
            <person name="Horinouchi S."/>
            <person name="Ohnishi Y."/>
            <person name="Hayakawa M."/>
            <person name="Kuzuyama T."/>
            <person name="Arisawa A."/>
            <person name="Nomoto F."/>
            <person name="Miura H."/>
            <person name="Takahashi Y."/>
            <person name="Fujita N."/>
        </authorList>
    </citation>
    <scope>NUCLEOTIDE SEQUENCE [LARGE SCALE GENOMIC DNA]</scope>
    <source>
        <strain evidence="11">ATCC 33774 / DSM 43861 / JCM 3304 / KCC A-0304 / NBRC 14216 / KM-6054</strain>
    </source>
</reference>
<feature type="transmembrane region" description="Helical" evidence="8">
    <location>
        <begin position="122"/>
        <end position="140"/>
    </location>
</feature>
<dbReference type="Gene3D" id="3.40.50.300">
    <property type="entry name" value="P-loop containing nucleotide triphosphate hydrolases"/>
    <property type="match status" value="1"/>
</dbReference>
<dbReference type="GO" id="GO:0034040">
    <property type="term" value="F:ATPase-coupled lipid transmembrane transporter activity"/>
    <property type="evidence" value="ECO:0007669"/>
    <property type="project" value="TreeGrafter"/>
</dbReference>
<dbReference type="GO" id="GO:0005524">
    <property type="term" value="F:ATP binding"/>
    <property type="evidence" value="ECO:0007669"/>
    <property type="project" value="UniProtKB-KW"/>
</dbReference>
<sequence>MNDHTTTTASVPGPRTPELPPPPERVRAVPADGDLGGQITQGYWETFEGEASRTGLVTIARRLPAIVVQVWGTAWRADARAAVLVAVLQLVSAAMVSAGLIASLGILQKVFAGGATGERIRAALPALAVVAVLLMLRGLVDAGISHWQARLGPRVRQQLEADFLALTSRIELAAVDDPTWADEVRRANDRGLYYAKESVNKTIELASAVLALLGAAGVLGVLHPVLLVLLLAAVVPKGAASVHSIRAGYLSAVRQSTLRRRMLQFSWVLFERDTAPELRASNAQQALLDEHRALSARITDEEVALGEHQSRAALLGRALGGLGMFATYAALAWMLGAGWMPLATGGAAYLAIQASQSALLRLVIAGHQVFEHALWVEDLKRFEESCRARLPRTGAPAPAAVKEIEVRDVHFTYPQGKQALRGVSLTLEAGRRYAFVGANGSGKSTLSRILAGLYEPTEGTVRWDGTDVRRFDAASLTGRVALVLQDPGHWPLSALANITIGSGNITTADPDRVMRAVRATGADRVIADLDHQWDTVLSPQFEGGAELSDGNWSKIACARALNDDDAPLLVMDEPTASMDPLAEDRLFRAVLDEYAGPDTITVLVSHRLAPAVACDQVLVFDQGRIVEAGSHRELIALGGTYAEMFETQAAAYRSNR</sequence>
<dbReference type="RefSeq" id="WP_014133662.1">
    <property type="nucleotide sequence ID" value="NC_016109.1"/>
</dbReference>
<dbReference type="PANTHER" id="PTHR24221">
    <property type="entry name" value="ATP-BINDING CASSETTE SUB-FAMILY B"/>
    <property type="match status" value="1"/>
</dbReference>
<dbReference type="PANTHER" id="PTHR24221:SF646">
    <property type="entry name" value="HAEMOLYSIN SECRETION ATP-BINDING PROTEIN"/>
    <property type="match status" value="1"/>
</dbReference>
<dbReference type="SUPFAM" id="SSF90123">
    <property type="entry name" value="ABC transporter transmembrane region"/>
    <property type="match status" value="1"/>
</dbReference>
<accession>E4N562</accession>
<evidence type="ECO:0000256" key="2">
    <source>
        <dbReference type="ARBA" id="ARBA00022692"/>
    </source>
</evidence>
<evidence type="ECO:0000256" key="6">
    <source>
        <dbReference type="ARBA" id="ARBA00023136"/>
    </source>
</evidence>
<dbReference type="GO" id="GO:0005886">
    <property type="term" value="C:plasma membrane"/>
    <property type="evidence" value="ECO:0007669"/>
    <property type="project" value="UniProtKB-SubCell"/>
</dbReference>
<evidence type="ECO:0000313" key="10">
    <source>
        <dbReference type="EMBL" id="BAJ26343.1"/>
    </source>
</evidence>
<dbReference type="Proteomes" id="UP000007076">
    <property type="component" value="Chromosome"/>
</dbReference>
<dbReference type="Pfam" id="PF00005">
    <property type="entry name" value="ABC_tran"/>
    <property type="match status" value="1"/>
</dbReference>
<keyword evidence="6 8" id="KW-0472">Membrane</keyword>
<dbReference type="AlphaFoldDB" id="E4N562"/>
<dbReference type="GO" id="GO:0016887">
    <property type="term" value="F:ATP hydrolysis activity"/>
    <property type="evidence" value="ECO:0007669"/>
    <property type="project" value="InterPro"/>
</dbReference>
<dbReference type="KEGG" id="ksk:KSE_04970"/>
<comment type="subcellular location">
    <subcellularLocation>
        <location evidence="1">Cell membrane</location>
        <topology evidence="1">Multi-pass membrane protein</topology>
    </subcellularLocation>
</comment>
<protein>
    <submittedName>
        <fullName evidence="10">Putative ABC transporter ATP-binding protein</fullName>
    </submittedName>
</protein>
<feature type="transmembrane region" description="Helical" evidence="8">
    <location>
        <begin position="325"/>
        <end position="352"/>
    </location>
</feature>
<dbReference type="SMART" id="SM00382">
    <property type="entry name" value="AAA"/>
    <property type="match status" value="1"/>
</dbReference>
<evidence type="ECO:0000256" key="5">
    <source>
        <dbReference type="ARBA" id="ARBA00022989"/>
    </source>
</evidence>
<dbReference type="InterPro" id="IPR003439">
    <property type="entry name" value="ABC_transporter-like_ATP-bd"/>
</dbReference>
<feature type="transmembrane region" description="Helical" evidence="8">
    <location>
        <begin position="205"/>
        <end position="234"/>
    </location>
</feature>
<dbReference type="EMBL" id="AP010968">
    <property type="protein sequence ID" value="BAJ26343.1"/>
    <property type="molecule type" value="Genomic_DNA"/>
</dbReference>
<keyword evidence="11" id="KW-1185">Reference proteome</keyword>
<dbReference type="InterPro" id="IPR003593">
    <property type="entry name" value="AAA+_ATPase"/>
</dbReference>
<evidence type="ECO:0000256" key="8">
    <source>
        <dbReference type="SAM" id="Phobius"/>
    </source>
</evidence>
<evidence type="ECO:0000256" key="1">
    <source>
        <dbReference type="ARBA" id="ARBA00004651"/>
    </source>
</evidence>
<feature type="region of interest" description="Disordered" evidence="7">
    <location>
        <begin position="1"/>
        <end position="31"/>
    </location>
</feature>
<dbReference type="Gene3D" id="1.20.1560.10">
    <property type="entry name" value="ABC transporter type 1, transmembrane domain"/>
    <property type="match status" value="1"/>
</dbReference>
<dbReference type="InterPro" id="IPR039421">
    <property type="entry name" value="Type_1_exporter"/>
</dbReference>
<dbReference type="HOGENOM" id="CLU_000604_84_3_11"/>
<keyword evidence="3" id="KW-0547">Nucleotide-binding</keyword>
<feature type="compositionally biased region" description="Polar residues" evidence="7">
    <location>
        <begin position="1"/>
        <end position="10"/>
    </location>
</feature>
<dbReference type="eggNOG" id="COG1132">
    <property type="taxonomic scope" value="Bacteria"/>
</dbReference>
<feature type="transmembrane region" description="Helical" evidence="8">
    <location>
        <begin position="81"/>
        <end position="102"/>
    </location>
</feature>
<organism evidence="10 11">
    <name type="scientific">Kitasatospora setae (strain ATCC 33774 / DSM 43861 / JCM 3304 / KCC A-0304 / NBRC 14216 / KM-6054)</name>
    <name type="common">Streptomyces setae</name>
    <dbReference type="NCBI Taxonomy" id="452652"/>
    <lineage>
        <taxon>Bacteria</taxon>
        <taxon>Bacillati</taxon>
        <taxon>Actinomycetota</taxon>
        <taxon>Actinomycetes</taxon>
        <taxon>Kitasatosporales</taxon>
        <taxon>Streptomycetaceae</taxon>
        <taxon>Kitasatospora</taxon>
    </lineage>
</organism>
<dbReference type="InterPro" id="IPR027417">
    <property type="entry name" value="P-loop_NTPase"/>
</dbReference>
<evidence type="ECO:0000259" key="9">
    <source>
        <dbReference type="PROSITE" id="PS50893"/>
    </source>
</evidence>
<dbReference type="InterPro" id="IPR036640">
    <property type="entry name" value="ABC1_TM_sf"/>
</dbReference>
<feature type="domain" description="ABC transporter" evidence="9">
    <location>
        <begin position="404"/>
        <end position="647"/>
    </location>
</feature>
<name>E4N562_KITSK</name>
<keyword evidence="4 10" id="KW-0067">ATP-binding</keyword>
<dbReference type="PROSITE" id="PS50893">
    <property type="entry name" value="ABC_TRANSPORTER_2"/>
    <property type="match status" value="1"/>
</dbReference>
<evidence type="ECO:0000256" key="3">
    <source>
        <dbReference type="ARBA" id="ARBA00022741"/>
    </source>
</evidence>
<keyword evidence="2 8" id="KW-0812">Transmembrane</keyword>
<proteinExistence type="predicted"/>
<evidence type="ECO:0000313" key="11">
    <source>
        <dbReference type="Proteomes" id="UP000007076"/>
    </source>
</evidence>
<feature type="compositionally biased region" description="Pro residues" evidence="7">
    <location>
        <begin position="14"/>
        <end position="23"/>
    </location>
</feature>
<dbReference type="SUPFAM" id="SSF52540">
    <property type="entry name" value="P-loop containing nucleoside triphosphate hydrolases"/>
    <property type="match status" value="1"/>
</dbReference>
<gene>
    <name evidence="10" type="ordered locus">KSE_04970</name>
</gene>
<evidence type="ECO:0000256" key="7">
    <source>
        <dbReference type="SAM" id="MobiDB-lite"/>
    </source>
</evidence>